<dbReference type="Pfam" id="PF25320">
    <property type="entry name" value="TELO2_ARM"/>
    <property type="match status" value="1"/>
</dbReference>
<dbReference type="GO" id="GO:0042162">
    <property type="term" value="F:telomeric DNA binding"/>
    <property type="evidence" value="ECO:0007669"/>
    <property type="project" value="TreeGrafter"/>
</dbReference>
<keyword evidence="3" id="KW-1185">Reference proteome</keyword>
<dbReference type="GO" id="GO:0005829">
    <property type="term" value="C:cytosol"/>
    <property type="evidence" value="ECO:0007669"/>
    <property type="project" value="TreeGrafter"/>
</dbReference>
<reference evidence="2" key="2">
    <citation type="submission" date="2025-09" db="UniProtKB">
        <authorList>
            <consortium name="Ensembl"/>
        </authorList>
    </citation>
    <scope>IDENTIFICATION</scope>
</reference>
<proteinExistence type="predicted"/>
<accession>A0A3B3ZN44</accession>
<dbReference type="InterPro" id="IPR016024">
    <property type="entry name" value="ARM-type_fold"/>
</dbReference>
<dbReference type="InterPro" id="IPR057348">
    <property type="entry name" value="TELO2_ARM"/>
</dbReference>
<dbReference type="Ensembl" id="ENSPMGT00000006157.1">
    <property type="protein sequence ID" value="ENSPMGP00000005796.1"/>
    <property type="gene ID" value="ENSPMGG00000004868.1"/>
</dbReference>
<dbReference type="AlphaFoldDB" id="A0A3B3ZN44"/>
<sequence length="415" mass="46752">REPRPSCLPDVRLSVGQCFRTLSTSSTEDDVTGALKTLNSLLDTQGDSPSSSVHQEEFRRSHYTRTLEFLISHIQADWLHNLTATQRTQLWDRLFLHGPPEQALLVLMEGIGQLSPSSNLDHLLSITETFLQSGRLTDLLWSYCLGTGPADSPQFREALLGRIVALPDHMANKLQLNNRTLFLPQNYYPLLAQGMLTALEKTCQALKGGSDCSLIFLAQILGKVCVQGHSGMLMAVLAPQLSKHTHTDMVWQRVCWKLIENVPQRWTDNLMLWTQVLRVILGYLAADRERRPLLLQVLRSLCQAWANPSAVKHTPLKQQMYISKALLLSIGLLNDSELKELRSELLQCLLGGMQSHLDSNVVQIRHIGMVVGELRRKLPLQLPKMSAAPQKQTLIQTLIWIGEYDISLSQKNLYS</sequence>
<name>A0A3B3ZN44_9GOBI</name>
<reference evidence="2" key="1">
    <citation type="submission" date="2025-08" db="UniProtKB">
        <authorList>
            <consortium name="Ensembl"/>
        </authorList>
    </citation>
    <scope>IDENTIFICATION</scope>
</reference>
<evidence type="ECO:0000259" key="1">
    <source>
        <dbReference type="Pfam" id="PF25320"/>
    </source>
</evidence>
<evidence type="ECO:0000313" key="2">
    <source>
        <dbReference type="Ensembl" id="ENSPMGP00000005796.1"/>
    </source>
</evidence>
<evidence type="ECO:0000313" key="3">
    <source>
        <dbReference type="Proteomes" id="UP000261520"/>
    </source>
</evidence>
<protein>
    <recommendedName>
        <fullName evidence="1">TELO2 ARM repeat domain-containing protein</fullName>
    </recommendedName>
</protein>
<feature type="domain" description="TELO2 ARM repeat" evidence="1">
    <location>
        <begin position="286"/>
        <end position="369"/>
    </location>
</feature>
<dbReference type="GO" id="GO:0051083">
    <property type="term" value="P:'de novo' cotranslational protein folding"/>
    <property type="evidence" value="ECO:0007669"/>
    <property type="project" value="TreeGrafter"/>
</dbReference>
<dbReference type="GO" id="GO:0051879">
    <property type="term" value="F:Hsp90 protein binding"/>
    <property type="evidence" value="ECO:0007669"/>
    <property type="project" value="TreeGrafter"/>
</dbReference>
<dbReference type="Proteomes" id="UP000261520">
    <property type="component" value="Unplaced"/>
</dbReference>
<organism evidence="2 3">
    <name type="scientific">Periophthalmus magnuspinnatus</name>
    <dbReference type="NCBI Taxonomy" id="409849"/>
    <lineage>
        <taxon>Eukaryota</taxon>
        <taxon>Metazoa</taxon>
        <taxon>Chordata</taxon>
        <taxon>Craniata</taxon>
        <taxon>Vertebrata</taxon>
        <taxon>Euteleostomi</taxon>
        <taxon>Actinopterygii</taxon>
        <taxon>Neopterygii</taxon>
        <taxon>Teleostei</taxon>
        <taxon>Neoteleostei</taxon>
        <taxon>Acanthomorphata</taxon>
        <taxon>Gobiaria</taxon>
        <taxon>Gobiiformes</taxon>
        <taxon>Gobioidei</taxon>
        <taxon>Gobiidae</taxon>
        <taxon>Oxudercinae</taxon>
        <taxon>Periophthalmus</taxon>
    </lineage>
</organism>
<dbReference type="SUPFAM" id="SSF48371">
    <property type="entry name" value="ARM repeat"/>
    <property type="match status" value="1"/>
</dbReference>